<dbReference type="InParanoid" id="A0A6J2WBX0"/>
<dbReference type="InterPro" id="IPR043504">
    <property type="entry name" value="Peptidase_S1_PA_chymotrypsin"/>
</dbReference>
<dbReference type="GO" id="GO:0004252">
    <property type="term" value="F:serine-type endopeptidase activity"/>
    <property type="evidence" value="ECO:0007669"/>
    <property type="project" value="UniProtKB-EC"/>
</dbReference>
<dbReference type="PANTHER" id="PTHR24271">
    <property type="entry name" value="KALLIKREIN-RELATED"/>
    <property type="match status" value="1"/>
</dbReference>
<dbReference type="InterPro" id="IPR001254">
    <property type="entry name" value="Trypsin_dom"/>
</dbReference>
<sequence>MFVCASILLPLLSLSGATESGIVGGEEAKPHSRPYMVSVQSGGQHRCGGMLIREDFVMTAAHCLGRGQSTGFDQKRLEVLLGAHNISKSEKSQQRIQVKKHYIHPQFRKKDPQDPNYDVMLLKLKTKAKLNKFVKVLALPKKNGKIPANVKCSIAGWGMRRPQGTASDVLYEVTLKMQFDFECRNKWQKYFDDIHMICSVSNGKRAFCQGDSGSPLICNKGPVGIAAYTPKKCDDPKFPEVYMKISAFLPWIKKTIGKKI</sequence>
<evidence type="ECO:0000313" key="8">
    <source>
        <dbReference type="Proteomes" id="UP000504632"/>
    </source>
</evidence>
<dbReference type="Proteomes" id="UP000504632">
    <property type="component" value="Chromosome 10"/>
</dbReference>
<dbReference type="PANTHER" id="PTHR24271:SF80">
    <property type="entry name" value="GRANZYME 3, TANDEM DUPLICATE 1-RELATED"/>
    <property type="match status" value="1"/>
</dbReference>
<evidence type="ECO:0000313" key="9">
    <source>
        <dbReference type="RefSeq" id="XP_030642885.1"/>
    </source>
</evidence>
<reference evidence="9" key="1">
    <citation type="submission" date="2025-08" db="UniProtKB">
        <authorList>
            <consortium name="RefSeq"/>
        </authorList>
    </citation>
    <scope>IDENTIFICATION</scope>
</reference>
<evidence type="ECO:0000256" key="6">
    <source>
        <dbReference type="SAM" id="SignalP"/>
    </source>
</evidence>
<dbReference type="FunCoup" id="A0A6J2WBX0">
    <property type="interactions" value="801"/>
</dbReference>
<dbReference type="SMART" id="SM00020">
    <property type="entry name" value="Tryp_SPc"/>
    <property type="match status" value="1"/>
</dbReference>
<proteinExistence type="predicted"/>
<dbReference type="InterPro" id="IPR001314">
    <property type="entry name" value="Peptidase_S1A"/>
</dbReference>
<dbReference type="SUPFAM" id="SSF50494">
    <property type="entry name" value="Trypsin-like serine proteases"/>
    <property type="match status" value="1"/>
</dbReference>
<evidence type="ECO:0000256" key="1">
    <source>
        <dbReference type="ARBA" id="ARBA00004239"/>
    </source>
</evidence>
<dbReference type="Pfam" id="PF00089">
    <property type="entry name" value="Trypsin"/>
    <property type="match status" value="1"/>
</dbReference>
<protein>
    <recommendedName>
        <fullName evidence="5">trypsin</fullName>
        <ecNumber evidence="5">3.4.21.4</ecNumber>
    </recommendedName>
</protein>
<comment type="subcellular location">
    <subcellularLocation>
        <location evidence="1">Secreted</location>
        <location evidence="1">Extracellular space</location>
    </subcellularLocation>
</comment>
<dbReference type="AlphaFoldDB" id="A0A6J2WBX0"/>
<dbReference type="OrthoDB" id="5565075at2759"/>
<evidence type="ECO:0000256" key="3">
    <source>
        <dbReference type="ARBA" id="ARBA00023157"/>
    </source>
</evidence>
<dbReference type="InterPro" id="IPR018114">
    <property type="entry name" value="TRYPSIN_HIS"/>
</dbReference>
<dbReference type="Gene3D" id="2.40.10.10">
    <property type="entry name" value="Trypsin-like serine proteases"/>
    <property type="match status" value="1"/>
</dbReference>
<feature type="chain" id="PRO_5027102447" description="trypsin" evidence="6">
    <location>
        <begin position="18"/>
        <end position="260"/>
    </location>
</feature>
<accession>A0A6J2WBX0</accession>
<dbReference type="GeneID" id="115823029"/>
<evidence type="ECO:0000259" key="7">
    <source>
        <dbReference type="PROSITE" id="PS50240"/>
    </source>
</evidence>
<dbReference type="PROSITE" id="PS00134">
    <property type="entry name" value="TRYPSIN_HIS"/>
    <property type="match status" value="1"/>
</dbReference>
<dbReference type="PROSITE" id="PS50240">
    <property type="entry name" value="TRYPSIN_DOM"/>
    <property type="match status" value="1"/>
</dbReference>
<evidence type="ECO:0000256" key="2">
    <source>
        <dbReference type="ARBA" id="ARBA00023145"/>
    </source>
</evidence>
<comment type="catalytic activity">
    <reaction evidence="4">
        <text>Preferential cleavage: Arg-|-Xaa, Lys-|-Xaa.</text>
        <dbReference type="EC" id="3.4.21.4"/>
    </reaction>
</comment>
<feature type="domain" description="Peptidase S1" evidence="7">
    <location>
        <begin position="22"/>
        <end position="257"/>
    </location>
</feature>
<dbReference type="PRINTS" id="PR00722">
    <property type="entry name" value="CHYMOTRYPSIN"/>
</dbReference>
<keyword evidence="2" id="KW-0865">Zymogen</keyword>
<keyword evidence="8" id="KW-1185">Reference proteome</keyword>
<dbReference type="RefSeq" id="XP_030642885.1">
    <property type="nucleotide sequence ID" value="XM_030787025.1"/>
</dbReference>
<keyword evidence="3" id="KW-1015">Disulfide bond</keyword>
<gene>
    <name evidence="9" type="primary">LOC115823029</name>
</gene>
<keyword evidence="6" id="KW-0732">Signal</keyword>
<dbReference type="EC" id="3.4.21.4" evidence="5"/>
<dbReference type="GO" id="GO:0006508">
    <property type="term" value="P:proteolysis"/>
    <property type="evidence" value="ECO:0007669"/>
    <property type="project" value="InterPro"/>
</dbReference>
<evidence type="ECO:0000256" key="4">
    <source>
        <dbReference type="ARBA" id="ARBA00036320"/>
    </source>
</evidence>
<dbReference type="CDD" id="cd00190">
    <property type="entry name" value="Tryp_SPc"/>
    <property type="match status" value="1"/>
</dbReference>
<evidence type="ECO:0000256" key="5">
    <source>
        <dbReference type="ARBA" id="ARBA00038868"/>
    </source>
</evidence>
<feature type="signal peptide" evidence="6">
    <location>
        <begin position="1"/>
        <end position="17"/>
    </location>
</feature>
<organism evidence="8 9">
    <name type="scientific">Chanos chanos</name>
    <name type="common">Milkfish</name>
    <name type="synonym">Mugil chanos</name>
    <dbReference type="NCBI Taxonomy" id="29144"/>
    <lineage>
        <taxon>Eukaryota</taxon>
        <taxon>Metazoa</taxon>
        <taxon>Chordata</taxon>
        <taxon>Craniata</taxon>
        <taxon>Vertebrata</taxon>
        <taxon>Euteleostomi</taxon>
        <taxon>Actinopterygii</taxon>
        <taxon>Neopterygii</taxon>
        <taxon>Teleostei</taxon>
        <taxon>Ostariophysi</taxon>
        <taxon>Gonorynchiformes</taxon>
        <taxon>Chanidae</taxon>
        <taxon>Chanos</taxon>
    </lineage>
</organism>
<dbReference type="GO" id="GO:0005576">
    <property type="term" value="C:extracellular region"/>
    <property type="evidence" value="ECO:0007669"/>
    <property type="project" value="UniProtKB-SubCell"/>
</dbReference>
<name>A0A6J2WBX0_CHACN</name>
<dbReference type="InterPro" id="IPR009003">
    <property type="entry name" value="Peptidase_S1_PA"/>
</dbReference>
<dbReference type="FunFam" id="2.40.10.10:FF:000005">
    <property type="entry name" value="Serine protease 37"/>
    <property type="match status" value="1"/>
</dbReference>